<dbReference type="RefSeq" id="WP_062371091.1">
    <property type="nucleotide sequence ID" value="NZ_LNCD01000083.1"/>
</dbReference>
<dbReference type="InterPro" id="IPR000160">
    <property type="entry name" value="GGDEF_dom"/>
</dbReference>
<organism evidence="3 4">
    <name type="scientific">Rhizobium altiplani</name>
    <dbReference type="NCBI Taxonomy" id="1864509"/>
    <lineage>
        <taxon>Bacteria</taxon>
        <taxon>Pseudomonadati</taxon>
        <taxon>Pseudomonadota</taxon>
        <taxon>Alphaproteobacteria</taxon>
        <taxon>Hyphomicrobiales</taxon>
        <taxon>Rhizobiaceae</taxon>
        <taxon>Rhizobium/Agrobacterium group</taxon>
        <taxon>Rhizobium</taxon>
    </lineage>
</organism>
<feature type="domain" description="GGDEF" evidence="2">
    <location>
        <begin position="205"/>
        <end position="336"/>
    </location>
</feature>
<keyword evidence="4" id="KW-1185">Reference proteome</keyword>
<gene>
    <name evidence="3" type="ORF">AS026_07945</name>
</gene>
<dbReference type="InterPro" id="IPR035965">
    <property type="entry name" value="PAS-like_dom_sf"/>
</dbReference>
<dbReference type="EMBL" id="LNCD01000083">
    <property type="protein sequence ID" value="KWV50692.1"/>
    <property type="molecule type" value="Genomic_DNA"/>
</dbReference>
<comment type="caution">
    <text evidence="3">The sequence shown here is derived from an EMBL/GenBank/DDBJ whole genome shotgun (WGS) entry which is preliminary data.</text>
</comment>
<dbReference type="SMART" id="SM00267">
    <property type="entry name" value="GGDEF"/>
    <property type="match status" value="1"/>
</dbReference>
<evidence type="ECO:0000313" key="4">
    <source>
        <dbReference type="Proteomes" id="UP000068164"/>
    </source>
</evidence>
<feature type="coiled-coil region" evidence="1">
    <location>
        <begin position="18"/>
        <end position="45"/>
    </location>
</feature>
<dbReference type="Gene3D" id="3.30.70.270">
    <property type="match status" value="1"/>
</dbReference>
<dbReference type="Gene3D" id="3.30.450.20">
    <property type="entry name" value="PAS domain"/>
    <property type="match status" value="1"/>
</dbReference>
<dbReference type="PANTHER" id="PTHR44757">
    <property type="entry name" value="DIGUANYLATE CYCLASE DGCP"/>
    <property type="match status" value="1"/>
</dbReference>
<keyword evidence="1" id="KW-0175">Coiled coil</keyword>
<dbReference type="SUPFAM" id="SSF55073">
    <property type="entry name" value="Nucleotide cyclase"/>
    <property type="match status" value="1"/>
</dbReference>
<dbReference type="AlphaFoldDB" id="A0A120FKK5"/>
<dbReference type="PANTHER" id="PTHR44757:SF2">
    <property type="entry name" value="BIOFILM ARCHITECTURE MAINTENANCE PROTEIN MBAA"/>
    <property type="match status" value="1"/>
</dbReference>
<evidence type="ECO:0000313" key="3">
    <source>
        <dbReference type="EMBL" id="KWV50692.1"/>
    </source>
</evidence>
<dbReference type="SUPFAM" id="SSF55785">
    <property type="entry name" value="PYP-like sensor domain (PAS domain)"/>
    <property type="match status" value="1"/>
</dbReference>
<evidence type="ECO:0000256" key="1">
    <source>
        <dbReference type="SAM" id="Coils"/>
    </source>
</evidence>
<dbReference type="Pfam" id="PF00990">
    <property type="entry name" value="GGDEF"/>
    <property type="match status" value="1"/>
</dbReference>
<dbReference type="NCBIfam" id="TIGR00254">
    <property type="entry name" value="GGDEF"/>
    <property type="match status" value="1"/>
</dbReference>
<dbReference type="OrthoDB" id="9812260at2"/>
<sequence length="348" mass="38104">MSFFAAFVKIADPMASSRGSSEAAVAALERQLADKERQLEQQAVALAHSRKIFDRSSEAARIGVWECSLPDNQLVWTKMVYDLFDLPHEANLDRAEILKCYSRESLSELIRLRGRAIEDRTGFTLDAEILTPKGHTRWIRITATVECEDDVPVRIFGMKLDITAEKMMYDQIRYLAEFDILTGLPNRAQFQTALQRLPLCSVGGNAAALLLIDLDGFKGINDTFGHQAGDDCLKETAERLLAACAGADLVARIGGDEFAVLVSGYDSVESVAALAGTVVRRLNRSIERNGAKMDVGASVGVAFHDASLRSDIFVCADAALYKAKSDGKNRFQVHQAPACIDNPKMDAA</sequence>
<dbReference type="InterPro" id="IPR029787">
    <property type="entry name" value="Nucleotide_cyclase"/>
</dbReference>
<dbReference type="Proteomes" id="UP000068164">
    <property type="component" value="Unassembled WGS sequence"/>
</dbReference>
<dbReference type="CDD" id="cd01949">
    <property type="entry name" value="GGDEF"/>
    <property type="match status" value="1"/>
</dbReference>
<evidence type="ECO:0000259" key="2">
    <source>
        <dbReference type="PROSITE" id="PS50887"/>
    </source>
</evidence>
<accession>A0A120FKK5</accession>
<proteinExistence type="predicted"/>
<protein>
    <submittedName>
        <fullName evidence="3">Diguanylate cyclase</fullName>
    </submittedName>
</protein>
<reference evidence="3 4" key="1">
    <citation type="submission" date="2015-11" db="EMBL/GenBank/DDBJ databases">
        <title>Draft Genome Sequence of the Strain BR 10423 (Rhizobium sp.) isolated from nodules of Mimosa pudica.</title>
        <authorList>
            <person name="Barauna A.C."/>
            <person name="Zilli J.E."/>
            <person name="Simoes-Araujo J.L."/>
            <person name="Reis V.M."/>
            <person name="James E.K."/>
            <person name="Reis F.B.Jr."/>
            <person name="Rouws L.F."/>
            <person name="Passos S.R."/>
            <person name="Gois S.R."/>
        </authorList>
    </citation>
    <scope>NUCLEOTIDE SEQUENCE [LARGE SCALE GENOMIC DNA]</scope>
    <source>
        <strain evidence="3 4">BR10423</strain>
    </source>
</reference>
<dbReference type="PROSITE" id="PS50887">
    <property type="entry name" value="GGDEF"/>
    <property type="match status" value="1"/>
</dbReference>
<dbReference type="InterPro" id="IPR052155">
    <property type="entry name" value="Biofilm_reg_signaling"/>
</dbReference>
<name>A0A120FKK5_9HYPH</name>
<dbReference type="InterPro" id="IPR043128">
    <property type="entry name" value="Rev_trsase/Diguanyl_cyclase"/>
</dbReference>